<sequence length="124" mass="13613">MPLDEAMLARAQPLRLITAAALRDIAQGYPDSRDDYGSVVCDALFLACFAACRRPRRGCQRRRARAVSSKRVRQSSDSLARSASASRSLIRMRVSEPDRVWSNSCTTESRTSTADCASSVSRLG</sequence>
<feature type="compositionally biased region" description="Low complexity" evidence="1">
    <location>
        <begin position="75"/>
        <end position="89"/>
    </location>
</feature>
<evidence type="ECO:0000313" key="3">
    <source>
        <dbReference type="Proteomes" id="UP000030760"/>
    </source>
</evidence>
<feature type="region of interest" description="Disordered" evidence="1">
    <location>
        <begin position="63"/>
        <end position="91"/>
    </location>
</feature>
<feature type="compositionally biased region" description="Basic residues" evidence="1">
    <location>
        <begin position="63"/>
        <end position="73"/>
    </location>
</feature>
<organism evidence="2 3">
    <name type="scientific">Streptomyces bottropensis ATCC 25435</name>
    <dbReference type="NCBI Taxonomy" id="1054862"/>
    <lineage>
        <taxon>Bacteria</taxon>
        <taxon>Bacillati</taxon>
        <taxon>Actinomycetota</taxon>
        <taxon>Actinomycetes</taxon>
        <taxon>Kitasatosporales</taxon>
        <taxon>Streptomycetaceae</taxon>
        <taxon>Streptomyces</taxon>
    </lineage>
</organism>
<dbReference type="EMBL" id="KB405065">
    <property type="protein sequence ID" value="EMF56292.1"/>
    <property type="molecule type" value="Genomic_DNA"/>
</dbReference>
<name>M3DHS0_9ACTN</name>
<accession>M3DHS0</accession>
<evidence type="ECO:0000256" key="1">
    <source>
        <dbReference type="SAM" id="MobiDB-lite"/>
    </source>
</evidence>
<proteinExistence type="predicted"/>
<protein>
    <submittedName>
        <fullName evidence="2">Uncharacterized protein</fullName>
    </submittedName>
</protein>
<dbReference type="AlphaFoldDB" id="M3DHS0"/>
<dbReference type="Proteomes" id="UP000030760">
    <property type="component" value="Unassembled WGS sequence"/>
</dbReference>
<evidence type="ECO:0000313" key="2">
    <source>
        <dbReference type="EMBL" id="EMF56292.1"/>
    </source>
</evidence>
<gene>
    <name evidence="2" type="ORF">SBD_2323</name>
</gene>
<reference evidence="3" key="1">
    <citation type="journal article" date="2013" name="Genome Announc.">
        <title>Draft Genome Sequence of Streptomyces bottropensis ATCC 25435, a Bottromycin-Producing Actinomycete.</title>
        <authorList>
            <person name="Zhang H."/>
            <person name="Zhou W."/>
            <person name="Zhuang Y."/>
            <person name="Liang X."/>
            <person name="Liu T."/>
        </authorList>
    </citation>
    <scope>NUCLEOTIDE SEQUENCE [LARGE SCALE GENOMIC DNA]</scope>
    <source>
        <strain evidence="3">ATCC 25435</strain>
    </source>
</reference>